<comment type="caution">
    <text evidence="2">The sequence shown here is derived from an EMBL/GenBank/DDBJ whole genome shotgun (WGS) entry which is preliminary data.</text>
</comment>
<evidence type="ECO:0000313" key="3">
    <source>
        <dbReference type="Proteomes" id="UP000824056"/>
    </source>
</evidence>
<reference evidence="2" key="2">
    <citation type="submission" date="2021-04" db="EMBL/GenBank/DDBJ databases">
        <authorList>
            <person name="Gilroy R."/>
        </authorList>
    </citation>
    <scope>NUCLEOTIDE SEQUENCE</scope>
    <source>
        <strain evidence="2">1068</strain>
    </source>
</reference>
<dbReference type="Pfam" id="PF03960">
    <property type="entry name" value="ArsC"/>
    <property type="match status" value="1"/>
</dbReference>
<reference evidence="2" key="1">
    <citation type="journal article" date="2021" name="PeerJ">
        <title>Extensive microbial diversity within the chicken gut microbiome revealed by metagenomics and culture.</title>
        <authorList>
            <person name="Gilroy R."/>
            <person name="Ravi A."/>
            <person name="Getino M."/>
            <person name="Pursley I."/>
            <person name="Horton D.L."/>
            <person name="Alikhan N.F."/>
            <person name="Baker D."/>
            <person name="Gharbi K."/>
            <person name="Hall N."/>
            <person name="Watson M."/>
            <person name="Adriaenssens E.M."/>
            <person name="Foster-Nyarko E."/>
            <person name="Jarju S."/>
            <person name="Secka A."/>
            <person name="Antonio M."/>
            <person name="Oren A."/>
            <person name="Chaudhuri R.R."/>
            <person name="La Ragione R."/>
            <person name="Hildebrand F."/>
            <person name="Pallen M.J."/>
        </authorList>
    </citation>
    <scope>NUCLEOTIDE SEQUENCE</scope>
    <source>
        <strain evidence="2">1068</strain>
    </source>
</reference>
<dbReference type="CDD" id="cd03036">
    <property type="entry name" value="ArsC_like"/>
    <property type="match status" value="1"/>
</dbReference>
<dbReference type="AlphaFoldDB" id="A0A9D2FPJ0"/>
<organism evidence="2 3">
    <name type="scientific">Candidatus Blautia pullicola</name>
    <dbReference type="NCBI Taxonomy" id="2838498"/>
    <lineage>
        <taxon>Bacteria</taxon>
        <taxon>Bacillati</taxon>
        <taxon>Bacillota</taxon>
        <taxon>Clostridia</taxon>
        <taxon>Lachnospirales</taxon>
        <taxon>Lachnospiraceae</taxon>
        <taxon>Blautia</taxon>
    </lineage>
</organism>
<dbReference type="SUPFAM" id="SSF52833">
    <property type="entry name" value="Thioredoxin-like"/>
    <property type="match status" value="1"/>
</dbReference>
<dbReference type="Gene3D" id="3.40.30.10">
    <property type="entry name" value="Glutaredoxin"/>
    <property type="match status" value="1"/>
</dbReference>
<accession>A0A9D2FPJ0</accession>
<comment type="similarity">
    <text evidence="1">Belongs to the ArsC family.</text>
</comment>
<dbReference type="PROSITE" id="PS51353">
    <property type="entry name" value="ARSC"/>
    <property type="match status" value="1"/>
</dbReference>
<gene>
    <name evidence="2" type="ORF">H9809_00005</name>
</gene>
<proteinExistence type="inferred from homology"/>
<dbReference type="Proteomes" id="UP000824056">
    <property type="component" value="Unassembled WGS sequence"/>
</dbReference>
<protein>
    <submittedName>
        <fullName evidence="2">Arsenate reductase family protein</fullName>
    </submittedName>
</protein>
<evidence type="ECO:0000313" key="2">
    <source>
        <dbReference type="EMBL" id="HIZ64291.1"/>
    </source>
</evidence>
<evidence type="ECO:0000256" key="1">
    <source>
        <dbReference type="PROSITE-ProRule" id="PRU01282"/>
    </source>
</evidence>
<dbReference type="NCBIfam" id="TIGR01617">
    <property type="entry name" value="arsC_related"/>
    <property type="match status" value="1"/>
</dbReference>
<dbReference type="PANTHER" id="PTHR30041:SF8">
    <property type="entry name" value="PROTEIN YFFB"/>
    <property type="match status" value="1"/>
</dbReference>
<dbReference type="InterPro" id="IPR006504">
    <property type="entry name" value="Tscrpt_reg_Spx/MgsR"/>
</dbReference>
<name>A0A9D2FPJ0_9FIRM</name>
<dbReference type="InterPro" id="IPR006660">
    <property type="entry name" value="Arsenate_reductase-like"/>
</dbReference>
<dbReference type="EMBL" id="DXBG01000001">
    <property type="protein sequence ID" value="HIZ64291.1"/>
    <property type="molecule type" value="Genomic_DNA"/>
</dbReference>
<sequence length="122" mass="14287">MLLFVEYPKCSTCQKARKWLEERGLEFQDRHIVEQNPTKEELKAWYEKSGLPLKRFFNTSGNKYKELQLKDKLPGMSEEEQLELLSTDGMLVKRPVLVGDDFVTTGFKEKDWLEKLGLTDEA</sequence>
<dbReference type="PANTHER" id="PTHR30041">
    <property type="entry name" value="ARSENATE REDUCTASE"/>
    <property type="match status" value="1"/>
</dbReference>
<dbReference type="InterPro" id="IPR036249">
    <property type="entry name" value="Thioredoxin-like_sf"/>
</dbReference>